<organism evidence="1 2">
    <name type="scientific">Sodiomyces alkalinus (strain CBS 110278 / VKM F-3762 / F11)</name>
    <name type="common">Alkaliphilic filamentous fungus</name>
    <dbReference type="NCBI Taxonomy" id="1314773"/>
    <lineage>
        <taxon>Eukaryota</taxon>
        <taxon>Fungi</taxon>
        <taxon>Dikarya</taxon>
        <taxon>Ascomycota</taxon>
        <taxon>Pezizomycotina</taxon>
        <taxon>Sordariomycetes</taxon>
        <taxon>Hypocreomycetidae</taxon>
        <taxon>Glomerellales</taxon>
        <taxon>Plectosphaerellaceae</taxon>
        <taxon>Sodiomyces</taxon>
    </lineage>
</organism>
<dbReference type="EMBL" id="ML119053">
    <property type="protein sequence ID" value="ROT39987.1"/>
    <property type="molecule type" value="Genomic_DNA"/>
</dbReference>
<dbReference type="RefSeq" id="XP_028467793.1">
    <property type="nucleotide sequence ID" value="XM_028606809.1"/>
</dbReference>
<dbReference type="Proteomes" id="UP000272025">
    <property type="component" value="Unassembled WGS sequence"/>
</dbReference>
<accession>A0A3N2PZR0</accession>
<proteinExistence type="predicted"/>
<name>A0A3N2PZR0_SODAK</name>
<protein>
    <submittedName>
        <fullName evidence="1">Uncharacterized protein</fullName>
    </submittedName>
</protein>
<reference evidence="1 2" key="1">
    <citation type="journal article" date="2018" name="Mol. Ecol.">
        <title>The obligate alkalophilic soda-lake fungus Sodiomyces alkalinus has shifted to a protein diet.</title>
        <authorList>
            <person name="Grum-Grzhimaylo A.A."/>
            <person name="Falkoski D.L."/>
            <person name="van den Heuvel J."/>
            <person name="Valero-Jimenez C.A."/>
            <person name="Min B."/>
            <person name="Choi I.G."/>
            <person name="Lipzen A."/>
            <person name="Daum C.G."/>
            <person name="Aanen D.K."/>
            <person name="Tsang A."/>
            <person name="Henrissat B."/>
            <person name="Bilanenko E.N."/>
            <person name="de Vries R.P."/>
            <person name="van Kan J.A.L."/>
            <person name="Grigoriev I.V."/>
            <person name="Debets A.J.M."/>
        </authorList>
    </citation>
    <scope>NUCLEOTIDE SEQUENCE [LARGE SCALE GENOMIC DNA]</scope>
    <source>
        <strain evidence="1 2">F11</strain>
    </source>
</reference>
<sequence>MSMFMFIGIVVVLVIVYRAVLNSWLEVKIAENDRGGQETVRCWLGKGSPDAELPRTKERVSDFNQFGGVSKFRDWFGLENGGDCRDAS</sequence>
<evidence type="ECO:0000313" key="1">
    <source>
        <dbReference type="EMBL" id="ROT39987.1"/>
    </source>
</evidence>
<dbReference type="GeneID" id="39575287"/>
<keyword evidence="2" id="KW-1185">Reference proteome</keyword>
<gene>
    <name evidence="1" type="ORF">SODALDRAFT_143008</name>
</gene>
<evidence type="ECO:0000313" key="2">
    <source>
        <dbReference type="Proteomes" id="UP000272025"/>
    </source>
</evidence>
<dbReference type="AlphaFoldDB" id="A0A3N2PZR0"/>